<sequence>MFKTQPILFYFLLLLMASCSSNKLSGSWEFIDIYDGEIRNTDTLKNKTNNSRYGTGVLTFYRDKTFSSMGNSGIYQVDSNLLKMKYSDDENVTPMKISSVSKNYLLLFSMAGSPKTWFYKKVKEKTNKK</sequence>
<accession>A0ACC6J637</accession>
<evidence type="ECO:0000313" key="2">
    <source>
        <dbReference type="Proteomes" id="UP001184833"/>
    </source>
</evidence>
<comment type="caution">
    <text evidence="1">The sequence shown here is derived from an EMBL/GenBank/DDBJ whole genome shotgun (WGS) entry which is preliminary data.</text>
</comment>
<dbReference type="Proteomes" id="UP001184833">
    <property type="component" value="Unassembled WGS sequence"/>
</dbReference>
<proteinExistence type="predicted"/>
<reference evidence="1" key="1">
    <citation type="submission" date="2023-07" db="EMBL/GenBank/DDBJ databases">
        <title>Sorghum-associated microbial communities from plants grown in Nebraska, USA.</title>
        <authorList>
            <person name="Schachtman D."/>
        </authorList>
    </citation>
    <scope>NUCLEOTIDE SEQUENCE</scope>
    <source>
        <strain evidence="1">DS2329</strain>
    </source>
</reference>
<evidence type="ECO:0000313" key="1">
    <source>
        <dbReference type="EMBL" id="MDR6458303.1"/>
    </source>
</evidence>
<dbReference type="EMBL" id="JAVDQX010000001">
    <property type="protein sequence ID" value="MDR6458303.1"/>
    <property type="molecule type" value="Genomic_DNA"/>
</dbReference>
<keyword evidence="2" id="KW-1185">Reference proteome</keyword>
<protein>
    <submittedName>
        <fullName evidence="1">Uncharacterized protein</fullName>
    </submittedName>
</protein>
<gene>
    <name evidence="1" type="ORF">J2786_001396</name>
</gene>
<organism evidence="1 2">
    <name type="scientific">Chryseobacterium vietnamense</name>
    <dbReference type="NCBI Taxonomy" id="866785"/>
    <lineage>
        <taxon>Bacteria</taxon>
        <taxon>Pseudomonadati</taxon>
        <taxon>Bacteroidota</taxon>
        <taxon>Flavobacteriia</taxon>
        <taxon>Flavobacteriales</taxon>
        <taxon>Weeksellaceae</taxon>
        <taxon>Chryseobacterium group</taxon>
        <taxon>Chryseobacterium</taxon>
    </lineage>
</organism>
<name>A0ACC6J637_9FLAO</name>